<dbReference type="Proteomes" id="UP001153365">
    <property type="component" value="Unassembled WGS sequence"/>
</dbReference>
<dbReference type="EMBL" id="CALTRL010005075">
    <property type="protein sequence ID" value="CAH7683989.1"/>
    <property type="molecule type" value="Genomic_DNA"/>
</dbReference>
<accession>A0AAV0BBJ4</accession>
<feature type="transmembrane region" description="Helical" evidence="1">
    <location>
        <begin position="85"/>
        <end position="105"/>
    </location>
</feature>
<evidence type="ECO:0000313" key="2">
    <source>
        <dbReference type="EMBL" id="CAH7683989.1"/>
    </source>
</evidence>
<keyword evidence="3" id="KW-1185">Reference proteome</keyword>
<evidence type="ECO:0000256" key="1">
    <source>
        <dbReference type="SAM" id="Phobius"/>
    </source>
</evidence>
<sequence length="265" mass="30456">MLMAISQFLGSTSTLFYIWMLHNSRSDTEYRAKSKPIMFISLMCDFEFLAYWVMAWNSLYTKLYSGASYATYLSSKRKCALPPSFYNLIFILFPIISISMDSYYLKLLLSSMSKHTNSWFDLLNDLKSSSITWEALMDPSISRAKHATLIGKFLSDANHSKDLTLVLLQNLNTVIRRFRHLCISWAIVLLITCIFFIYSLWSFLSLIYQSTKPKIPKSSDNIPGVNVTQNGSSCNTNFTEAEIPISPQKEMMKQKFSEFISARSL</sequence>
<keyword evidence="1" id="KW-1133">Transmembrane helix</keyword>
<name>A0AAV0BBJ4_PHAPC</name>
<feature type="transmembrane region" description="Helical" evidence="1">
    <location>
        <begin position="36"/>
        <end position="54"/>
    </location>
</feature>
<dbReference type="AlphaFoldDB" id="A0AAV0BBJ4"/>
<reference evidence="2" key="1">
    <citation type="submission" date="2022-06" db="EMBL/GenBank/DDBJ databases">
        <authorList>
            <consortium name="SYNGENTA / RWTH Aachen University"/>
        </authorList>
    </citation>
    <scope>NUCLEOTIDE SEQUENCE</scope>
</reference>
<organism evidence="2 3">
    <name type="scientific">Phakopsora pachyrhizi</name>
    <name type="common">Asian soybean rust disease fungus</name>
    <dbReference type="NCBI Taxonomy" id="170000"/>
    <lineage>
        <taxon>Eukaryota</taxon>
        <taxon>Fungi</taxon>
        <taxon>Dikarya</taxon>
        <taxon>Basidiomycota</taxon>
        <taxon>Pucciniomycotina</taxon>
        <taxon>Pucciniomycetes</taxon>
        <taxon>Pucciniales</taxon>
        <taxon>Phakopsoraceae</taxon>
        <taxon>Phakopsora</taxon>
    </lineage>
</organism>
<feature type="transmembrane region" description="Helical" evidence="1">
    <location>
        <begin position="6"/>
        <end position="24"/>
    </location>
</feature>
<comment type="caution">
    <text evidence="2">The sequence shown here is derived from an EMBL/GenBank/DDBJ whole genome shotgun (WGS) entry which is preliminary data.</text>
</comment>
<protein>
    <submittedName>
        <fullName evidence="2">Expressed protein</fullName>
    </submittedName>
</protein>
<feature type="transmembrane region" description="Helical" evidence="1">
    <location>
        <begin position="185"/>
        <end position="208"/>
    </location>
</feature>
<evidence type="ECO:0000313" key="3">
    <source>
        <dbReference type="Proteomes" id="UP001153365"/>
    </source>
</evidence>
<keyword evidence="1" id="KW-0812">Transmembrane</keyword>
<proteinExistence type="predicted"/>
<keyword evidence="1" id="KW-0472">Membrane</keyword>
<gene>
    <name evidence="2" type="ORF">PPACK8108_LOCUS17873</name>
</gene>